<dbReference type="EMBL" id="GEEE01015168">
    <property type="protein sequence ID" value="JAP48057.1"/>
    <property type="molecule type" value="Transcribed_RNA"/>
</dbReference>
<sequence length="486" mass="53544">MPDSGPTLEPTRVGIVGGGLCGCSTAYFLRKLMGQNVSITLFEKSGRLGGRIRGEKVGEKFYETGGTIFLGSHKYINSFVTEFGLEKVNYAAGPRGLAFYDGNQHLSYTTLQRPSFMTKVKFLWLYGRDFFKFKQHTRKTAEAFAKIYEQQDEGKCFGTPADLLTSLSADFLRMTGVTFGNWLENIIGLRRRFCEEIAYGTVSLCYGQNLGLHAFAGMLASAGGGGTLYSLQDGNEQLPRALLRSALHSNPADSPHSFVHADVKTLSPGKNRRFCLEYTTDSDSKLKSAEFDYVVLAHPLNQNASISAPKGLLPPLLEYKTVDSTLISGELDPEKFGFPSDESFDRLKGLSILPTKRGYEDDRNTLFKALMKVRSVAAKETEDGGAPSCWVTYSLPERCLYPGQDMCSSYFKKGVLIRSSRWLAYPDLSPLPNPSRTMGKFILSPGLIYANALERAACSMELAVISARNAALIIHTETTANQEQAP</sequence>
<dbReference type="Gene3D" id="3.50.50.60">
    <property type="entry name" value="FAD/NAD(P)-binding domain"/>
    <property type="match status" value="1"/>
</dbReference>
<dbReference type="PANTHER" id="PTHR15944:SF0">
    <property type="entry name" value="PRENYLCYSTEINE LYASE DOMAIN-CONTAINING PROTEIN"/>
    <property type="match status" value="1"/>
</dbReference>
<evidence type="ECO:0000313" key="9">
    <source>
        <dbReference type="EMBL" id="JAP48057.1"/>
    </source>
</evidence>
<evidence type="ECO:0000256" key="3">
    <source>
        <dbReference type="ARBA" id="ARBA00022630"/>
    </source>
</evidence>
<keyword evidence="5" id="KW-0274">FAD</keyword>
<keyword evidence="6" id="KW-0560">Oxidoreductase</keyword>
<dbReference type="GO" id="GO:0001735">
    <property type="term" value="F:prenylcysteine oxidase activity"/>
    <property type="evidence" value="ECO:0007669"/>
    <property type="project" value="InterPro"/>
</dbReference>
<gene>
    <name evidence="9" type="primary">PCYXL</name>
    <name evidence="9" type="ORF">TR102633</name>
</gene>
<evidence type="ECO:0000259" key="8">
    <source>
        <dbReference type="Pfam" id="PF07156"/>
    </source>
</evidence>
<comment type="cofactor">
    <cofactor evidence="1">
        <name>FAD</name>
        <dbReference type="ChEBI" id="CHEBI:57692"/>
    </cofactor>
</comment>
<evidence type="ECO:0000256" key="7">
    <source>
        <dbReference type="ARBA" id="ARBA00023180"/>
    </source>
</evidence>
<keyword evidence="7" id="KW-0325">Glycoprotein</keyword>
<accession>A0A0X3PDS0</accession>
<dbReference type="GO" id="GO:0030327">
    <property type="term" value="P:prenylated protein catabolic process"/>
    <property type="evidence" value="ECO:0007669"/>
    <property type="project" value="TreeGrafter"/>
</dbReference>
<dbReference type="GO" id="GO:0030328">
    <property type="term" value="P:prenylcysteine catabolic process"/>
    <property type="evidence" value="ECO:0007669"/>
    <property type="project" value="InterPro"/>
</dbReference>
<evidence type="ECO:0000256" key="2">
    <source>
        <dbReference type="ARBA" id="ARBA00009967"/>
    </source>
</evidence>
<dbReference type="AlphaFoldDB" id="A0A0X3PDS0"/>
<feature type="domain" description="Prenylcysteine lyase" evidence="8">
    <location>
        <begin position="115"/>
        <end position="484"/>
    </location>
</feature>
<proteinExistence type="inferred from homology"/>
<dbReference type="InterPro" id="IPR017046">
    <property type="entry name" value="Prenylcysteine_Oxase1"/>
</dbReference>
<keyword evidence="3" id="KW-0285">Flavoprotein</keyword>
<reference evidence="9" key="1">
    <citation type="submission" date="2016-01" db="EMBL/GenBank/DDBJ databases">
        <title>Reference transcriptome for the parasite Schistocephalus solidus: insights into the molecular evolution of parasitism.</title>
        <authorList>
            <person name="Hebert F.O."/>
            <person name="Grambauer S."/>
            <person name="Barber I."/>
            <person name="Landry C.R."/>
            <person name="Aubin-Horth N."/>
        </authorList>
    </citation>
    <scope>NUCLEOTIDE SEQUENCE</scope>
</reference>
<organism evidence="9">
    <name type="scientific">Schistocephalus solidus</name>
    <name type="common">Tapeworm</name>
    <dbReference type="NCBI Taxonomy" id="70667"/>
    <lineage>
        <taxon>Eukaryota</taxon>
        <taxon>Metazoa</taxon>
        <taxon>Spiralia</taxon>
        <taxon>Lophotrochozoa</taxon>
        <taxon>Platyhelminthes</taxon>
        <taxon>Cestoda</taxon>
        <taxon>Eucestoda</taxon>
        <taxon>Diphyllobothriidea</taxon>
        <taxon>Diphyllobothriidae</taxon>
        <taxon>Schistocephalus</taxon>
    </lineage>
</organism>
<name>A0A0X3PDS0_SCHSO</name>
<evidence type="ECO:0000256" key="4">
    <source>
        <dbReference type="ARBA" id="ARBA00022729"/>
    </source>
</evidence>
<dbReference type="SUPFAM" id="SSF51905">
    <property type="entry name" value="FAD/NAD(P)-binding domain"/>
    <property type="match status" value="1"/>
</dbReference>
<evidence type="ECO:0000256" key="6">
    <source>
        <dbReference type="ARBA" id="ARBA00023002"/>
    </source>
</evidence>
<keyword evidence="4" id="KW-0732">Signal</keyword>
<evidence type="ECO:0000256" key="1">
    <source>
        <dbReference type="ARBA" id="ARBA00001974"/>
    </source>
</evidence>
<protein>
    <submittedName>
        <fullName evidence="9">Prenylcysteine oxidase-like</fullName>
    </submittedName>
</protein>
<evidence type="ECO:0000256" key="5">
    <source>
        <dbReference type="ARBA" id="ARBA00022827"/>
    </source>
</evidence>
<dbReference type="InterPro" id="IPR010795">
    <property type="entry name" value="Prenylcys_lyase"/>
</dbReference>
<dbReference type="Pfam" id="PF13450">
    <property type="entry name" value="NAD_binding_8"/>
    <property type="match status" value="1"/>
</dbReference>
<dbReference type="PANTHER" id="PTHR15944">
    <property type="entry name" value="FARNESYLCYSTEINE LYASE"/>
    <property type="match status" value="1"/>
</dbReference>
<dbReference type="Pfam" id="PF07156">
    <property type="entry name" value="Prenylcys_lyase"/>
    <property type="match status" value="1"/>
</dbReference>
<dbReference type="InterPro" id="IPR036188">
    <property type="entry name" value="FAD/NAD-bd_sf"/>
</dbReference>
<comment type="similarity">
    <text evidence="2">Belongs to the prenylcysteine oxidase family.</text>
</comment>